<evidence type="ECO:0000313" key="1">
    <source>
        <dbReference type="EMBL" id="URZ12379.1"/>
    </source>
</evidence>
<dbReference type="KEGG" id="crw:CROST_031010"/>
<reference evidence="1 2" key="1">
    <citation type="submission" date="2022-04" db="EMBL/GenBank/DDBJ databases">
        <title>Genome sequence of C. roseum typestrain.</title>
        <authorList>
            <person name="Poehlein A."/>
            <person name="Schoch T."/>
            <person name="Duerre P."/>
            <person name="Daniel R."/>
        </authorList>
    </citation>
    <scope>NUCLEOTIDE SEQUENCE [LARGE SCALE GENOMIC DNA]</scope>
    <source>
        <strain evidence="1 2">DSM 7320</strain>
    </source>
</reference>
<protein>
    <submittedName>
        <fullName evidence="1">Uncharacterized protein</fullName>
    </submittedName>
</protein>
<dbReference type="Proteomes" id="UP000190951">
    <property type="component" value="Chromosome"/>
</dbReference>
<dbReference type="RefSeq" id="WP_077833069.1">
    <property type="nucleotide sequence ID" value="NZ_CP096983.1"/>
</dbReference>
<dbReference type="STRING" id="84029.CROST_12480"/>
<evidence type="ECO:0000313" key="2">
    <source>
        <dbReference type="Proteomes" id="UP000190951"/>
    </source>
</evidence>
<gene>
    <name evidence="1" type="ORF">CROST_031010</name>
</gene>
<dbReference type="AlphaFoldDB" id="A0A1S8MCJ3"/>
<sequence>MKKKAKTIFAAFLVIMFIILIISVATQYKNYKIVKHEEDKYALYLKIKNYRTSYRGITVYPRNDQSKIFYAEQNGKNYRDGYAYRLVEPQLKERIEGIKNNDFKNLKFSVMISHDEDGLLSVTNYNYKGIPDLEDFLNKESKSSIEIKAFINYGEKLDEEKLSEEIKDFAYIIMDNRFSNKNINISFICYLVSEKNYKKIKPERYKFDMVKKKEAEKSVYIKFQNWEDYKNGIKVQFTDY</sequence>
<accession>A0A1S8MCJ3</accession>
<dbReference type="EMBL" id="CP096983">
    <property type="protein sequence ID" value="URZ12379.1"/>
    <property type="molecule type" value="Genomic_DNA"/>
</dbReference>
<proteinExistence type="predicted"/>
<keyword evidence="2" id="KW-1185">Reference proteome</keyword>
<name>A0A1S8MCJ3_9CLOT</name>
<organism evidence="1 2">
    <name type="scientific">Clostridium felsineum</name>
    <dbReference type="NCBI Taxonomy" id="36839"/>
    <lineage>
        <taxon>Bacteria</taxon>
        <taxon>Bacillati</taxon>
        <taxon>Bacillota</taxon>
        <taxon>Clostridia</taxon>
        <taxon>Eubacteriales</taxon>
        <taxon>Clostridiaceae</taxon>
        <taxon>Clostridium</taxon>
    </lineage>
</organism>